<dbReference type="InterPro" id="IPR014755">
    <property type="entry name" value="Cu-Rt/internalin_Ig-like"/>
</dbReference>
<keyword evidence="1 5" id="KW-0732">Signal</keyword>
<protein>
    <recommendedName>
        <fullName evidence="6">CopC domain-containing protein</fullName>
    </recommendedName>
</protein>
<evidence type="ECO:0000256" key="1">
    <source>
        <dbReference type="ARBA" id="ARBA00022729"/>
    </source>
</evidence>
<reference evidence="8" key="1">
    <citation type="journal article" date="2019" name="Int. J. Syst. Evol. Microbiol.">
        <title>The Global Catalogue of Microorganisms (GCM) 10K type strain sequencing project: providing services to taxonomists for standard genome sequencing and annotation.</title>
        <authorList>
            <consortium name="The Broad Institute Genomics Platform"/>
            <consortium name="The Broad Institute Genome Sequencing Center for Infectious Disease"/>
            <person name="Wu L."/>
            <person name="Ma J."/>
        </authorList>
    </citation>
    <scope>NUCLEOTIDE SEQUENCE [LARGE SCALE GENOMIC DNA]</scope>
    <source>
        <strain evidence="8">JCM 11813</strain>
    </source>
</reference>
<feature type="signal peptide" evidence="5">
    <location>
        <begin position="1"/>
        <end position="28"/>
    </location>
</feature>
<dbReference type="InterPro" id="IPR014756">
    <property type="entry name" value="Ig_E-set"/>
</dbReference>
<accession>A0ABP4F0W5</accession>
<feature type="chain" id="PRO_5045627517" description="CopC domain-containing protein" evidence="5">
    <location>
        <begin position="29"/>
        <end position="181"/>
    </location>
</feature>
<evidence type="ECO:0000313" key="8">
    <source>
        <dbReference type="Proteomes" id="UP001499979"/>
    </source>
</evidence>
<comment type="caution">
    <text evidence="7">The sequence shown here is derived from an EMBL/GenBank/DDBJ whole genome shotgun (WGS) entry which is preliminary data.</text>
</comment>
<keyword evidence="4" id="KW-0472">Membrane</keyword>
<feature type="region of interest" description="Disordered" evidence="3">
    <location>
        <begin position="123"/>
        <end position="143"/>
    </location>
</feature>
<sequence length="181" mass="18350">MTGRRLAGAALAAVLLVLALAAPVGAHATAVAAWPAPGQVLTASPDRVVIEFSTEVQPQVQVAVVGPDGEPLAVGDPVVEGRYVSQAIRQPDRPGAYVAAFHAVGVDLHPVMARVDYRVDPDAAATENPAGDPPDLAATAPAPAEAGGNQLPALLLLVGVGVLVGVTVLHLVSRRTVGPRR</sequence>
<dbReference type="InterPro" id="IPR007348">
    <property type="entry name" value="CopC_dom"/>
</dbReference>
<dbReference type="EMBL" id="BAAAJE010000007">
    <property type="protein sequence ID" value="GAA1141408.1"/>
    <property type="molecule type" value="Genomic_DNA"/>
</dbReference>
<evidence type="ECO:0000256" key="4">
    <source>
        <dbReference type="SAM" id="Phobius"/>
    </source>
</evidence>
<evidence type="ECO:0000256" key="2">
    <source>
        <dbReference type="ARBA" id="ARBA00023008"/>
    </source>
</evidence>
<organism evidence="7 8">
    <name type="scientific">Nocardioides aquiterrae</name>
    <dbReference type="NCBI Taxonomy" id="203799"/>
    <lineage>
        <taxon>Bacteria</taxon>
        <taxon>Bacillati</taxon>
        <taxon>Actinomycetota</taxon>
        <taxon>Actinomycetes</taxon>
        <taxon>Propionibacteriales</taxon>
        <taxon>Nocardioidaceae</taxon>
        <taxon>Nocardioides</taxon>
    </lineage>
</organism>
<evidence type="ECO:0000256" key="3">
    <source>
        <dbReference type="SAM" id="MobiDB-lite"/>
    </source>
</evidence>
<proteinExistence type="predicted"/>
<dbReference type="SUPFAM" id="SSF81296">
    <property type="entry name" value="E set domains"/>
    <property type="match status" value="1"/>
</dbReference>
<evidence type="ECO:0000259" key="6">
    <source>
        <dbReference type="Pfam" id="PF04234"/>
    </source>
</evidence>
<keyword evidence="4" id="KW-1133">Transmembrane helix</keyword>
<gene>
    <name evidence="7" type="ORF">GCM10009606_21100</name>
</gene>
<feature type="transmembrane region" description="Helical" evidence="4">
    <location>
        <begin position="151"/>
        <end position="172"/>
    </location>
</feature>
<keyword evidence="2" id="KW-0186">Copper</keyword>
<evidence type="ECO:0000313" key="7">
    <source>
        <dbReference type="EMBL" id="GAA1141408.1"/>
    </source>
</evidence>
<keyword evidence="8" id="KW-1185">Reference proteome</keyword>
<dbReference type="Proteomes" id="UP001499979">
    <property type="component" value="Unassembled WGS sequence"/>
</dbReference>
<dbReference type="Pfam" id="PF04234">
    <property type="entry name" value="CopC"/>
    <property type="match status" value="1"/>
</dbReference>
<name>A0ABP4F0W5_9ACTN</name>
<feature type="domain" description="CopC" evidence="6">
    <location>
        <begin position="27"/>
        <end position="119"/>
    </location>
</feature>
<evidence type="ECO:0000256" key="5">
    <source>
        <dbReference type="SAM" id="SignalP"/>
    </source>
</evidence>
<dbReference type="RefSeq" id="WP_343907488.1">
    <property type="nucleotide sequence ID" value="NZ_BAAAJE010000007.1"/>
</dbReference>
<feature type="compositionally biased region" description="Low complexity" evidence="3">
    <location>
        <begin position="129"/>
        <end position="143"/>
    </location>
</feature>
<dbReference type="Gene3D" id="2.60.40.1220">
    <property type="match status" value="1"/>
</dbReference>
<keyword evidence="4" id="KW-0812">Transmembrane</keyword>